<name>A0A7R8W984_9CRUS</name>
<dbReference type="InterPro" id="IPR014721">
    <property type="entry name" value="Ribsml_uS5_D2-typ_fold_subgr"/>
</dbReference>
<dbReference type="OrthoDB" id="10064356at2759"/>
<reference evidence="7" key="1">
    <citation type="submission" date="2020-11" db="EMBL/GenBank/DDBJ databases">
        <authorList>
            <person name="Tran Van P."/>
        </authorList>
    </citation>
    <scope>NUCLEOTIDE SEQUENCE</scope>
</reference>
<evidence type="ECO:0000256" key="6">
    <source>
        <dbReference type="ARBA" id="ARBA00022884"/>
    </source>
</evidence>
<keyword evidence="6" id="KW-0694">RNA-binding</keyword>
<dbReference type="Gene3D" id="3.30.230.10">
    <property type="match status" value="1"/>
</dbReference>
<keyword evidence="2" id="KW-0819">tRNA processing</keyword>
<dbReference type="InterPro" id="IPR000100">
    <property type="entry name" value="RNase_P"/>
</dbReference>
<evidence type="ECO:0000256" key="3">
    <source>
        <dbReference type="ARBA" id="ARBA00022722"/>
    </source>
</evidence>
<dbReference type="HAMAP" id="MF_00227">
    <property type="entry name" value="RNase_P"/>
    <property type="match status" value="1"/>
</dbReference>
<dbReference type="PANTHER" id="PTHR33383:SF1">
    <property type="entry name" value="MEMBRANE PROTEIN INSERTION EFFICIENCY FACTOR-RELATED"/>
    <property type="match status" value="1"/>
</dbReference>
<proteinExistence type="inferred from homology"/>
<dbReference type="InterPro" id="IPR002696">
    <property type="entry name" value="Membr_insert_effic_factor_YidD"/>
</dbReference>
<evidence type="ECO:0000256" key="5">
    <source>
        <dbReference type="ARBA" id="ARBA00022801"/>
    </source>
</evidence>
<dbReference type="SUPFAM" id="SSF54211">
    <property type="entry name" value="Ribosomal protein S5 domain 2-like"/>
    <property type="match status" value="1"/>
</dbReference>
<dbReference type="GO" id="GO:0004526">
    <property type="term" value="F:ribonuclease P activity"/>
    <property type="evidence" value="ECO:0007669"/>
    <property type="project" value="InterPro"/>
</dbReference>
<comment type="function">
    <text evidence="1">RNaseP catalyzes the removal of the 5'-leader sequence from pre-tRNA to produce the mature 5'-terminus. It can also cleave other RNA substrates such as 4.5S RNA. The protein component plays an auxiliary but essential role in vivo by binding to the 5'-leader sequence and broadening the substrate specificity of the ribozyme.</text>
</comment>
<dbReference type="PANTHER" id="PTHR33383">
    <property type="entry name" value="MEMBRANE PROTEIN INSERTION EFFICIENCY FACTOR-RELATED"/>
    <property type="match status" value="1"/>
</dbReference>
<evidence type="ECO:0000256" key="1">
    <source>
        <dbReference type="ARBA" id="ARBA00002663"/>
    </source>
</evidence>
<organism evidence="7">
    <name type="scientific">Cyprideis torosa</name>
    <dbReference type="NCBI Taxonomy" id="163714"/>
    <lineage>
        <taxon>Eukaryota</taxon>
        <taxon>Metazoa</taxon>
        <taxon>Ecdysozoa</taxon>
        <taxon>Arthropoda</taxon>
        <taxon>Crustacea</taxon>
        <taxon>Oligostraca</taxon>
        <taxon>Ostracoda</taxon>
        <taxon>Podocopa</taxon>
        <taxon>Podocopida</taxon>
        <taxon>Cytherocopina</taxon>
        <taxon>Cytheroidea</taxon>
        <taxon>Cytherideidae</taxon>
        <taxon>Cyprideis</taxon>
    </lineage>
</organism>
<dbReference type="NCBIfam" id="TIGR00278">
    <property type="entry name" value="membrane protein insertion efficiency factor YidD"/>
    <property type="match status" value="1"/>
</dbReference>
<keyword evidence="4" id="KW-0255">Endonuclease</keyword>
<dbReference type="Pfam" id="PF00825">
    <property type="entry name" value="Ribonuclease_P"/>
    <property type="match status" value="1"/>
</dbReference>
<dbReference type="HAMAP" id="MF_00386">
    <property type="entry name" value="UPF0161_YidD"/>
    <property type="match status" value="1"/>
</dbReference>
<dbReference type="GO" id="GO:0008033">
    <property type="term" value="P:tRNA processing"/>
    <property type="evidence" value="ECO:0007669"/>
    <property type="project" value="UniProtKB-KW"/>
</dbReference>
<dbReference type="Pfam" id="PF01809">
    <property type="entry name" value="YidD"/>
    <property type="match status" value="1"/>
</dbReference>
<accession>A0A7R8W984</accession>
<dbReference type="InterPro" id="IPR020568">
    <property type="entry name" value="Ribosomal_Su5_D2-typ_SF"/>
</dbReference>
<dbReference type="GO" id="GO:0000049">
    <property type="term" value="F:tRNA binding"/>
    <property type="evidence" value="ECO:0007669"/>
    <property type="project" value="InterPro"/>
</dbReference>
<dbReference type="SMART" id="SM01234">
    <property type="entry name" value="Haemolytic"/>
    <property type="match status" value="1"/>
</dbReference>
<dbReference type="AlphaFoldDB" id="A0A7R8W984"/>
<evidence type="ECO:0000256" key="2">
    <source>
        <dbReference type="ARBA" id="ARBA00022694"/>
    </source>
</evidence>
<dbReference type="EMBL" id="OB661093">
    <property type="protein sequence ID" value="CAD7227289.1"/>
    <property type="molecule type" value="Genomic_DNA"/>
</dbReference>
<keyword evidence="3" id="KW-0540">Nuclease</keyword>
<protein>
    <submittedName>
        <fullName evidence="7">Uncharacterized protein</fullName>
    </submittedName>
</protein>
<evidence type="ECO:0000313" key="7">
    <source>
        <dbReference type="EMBL" id="CAD7227289.1"/>
    </source>
</evidence>
<dbReference type="InterPro" id="IPR020539">
    <property type="entry name" value="RNase_P_CS"/>
</dbReference>
<dbReference type="NCBIfam" id="TIGR00188">
    <property type="entry name" value="rnpA"/>
    <property type="match status" value="1"/>
</dbReference>
<sequence length="358" mass="40306">MIILPKEHGPTGRVRFFQADTTLKARDLQGLQIMKHPARRVKGFVPVAEFIPGLDLKGFKMLPTLSDLEAMTRSNFFRPSAFQSSSQEQRMGVMLNGQHARGIVKGRDMSGLSCQWQRQSSGAAADVQNGESSQVGHAGEYSGGIGGVEIAQSSSYEHQGRSSNSQCPPGEGTQKTVGLIFLKRYILPKTCLLRKKREFDKVYRQGRRLHGAGFSLIFCENGLEHSRLGISIHRRLKGAVRRNRIKRIIRESFRLNREKYPLLSDIVFAVRVDFAARSPEKHKLSPMQLPRRLAVGCILLYRYCVSPVLPPSCRFTPTCSRYAIEAIEKYGLAKGCYFSLKRIFRCHPFCRGGYDPLP</sequence>
<dbReference type="PROSITE" id="PS00648">
    <property type="entry name" value="RIBONUCLEASE_P"/>
    <property type="match status" value="1"/>
</dbReference>
<evidence type="ECO:0000256" key="4">
    <source>
        <dbReference type="ARBA" id="ARBA00022759"/>
    </source>
</evidence>
<gene>
    <name evidence="7" type="ORF">CTOB1V02_LOCUS5197</name>
</gene>
<keyword evidence="5" id="KW-0378">Hydrolase</keyword>